<dbReference type="PIRSF" id="PIRSF016578">
    <property type="entry name" value="HsaA"/>
    <property type="match status" value="1"/>
</dbReference>
<dbReference type="InterPro" id="IPR006091">
    <property type="entry name" value="Acyl-CoA_Oxase/DH_mid-dom"/>
</dbReference>
<dbReference type="InterPro" id="IPR013786">
    <property type="entry name" value="AcylCoA_DH/ox_N"/>
</dbReference>
<dbReference type="PANTHER" id="PTHR43884:SF12">
    <property type="entry name" value="ISOVALERYL-COA DEHYDROGENASE, MITOCHONDRIAL-RELATED"/>
    <property type="match status" value="1"/>
</dbReference>
<evidence type="ECO:0000256" key="1">
    <source>
        <dbReference type="ARBA" id="ARBA00001974"/>
    </source>
</evidence>
<dbReference type="Proteomes" id="UP000425960">
    <property type="component" value="Chromosome"/>
</dbReference>
<dbReference type="InterPro" id="IPR009075">
    <property type="entry name" value="AcylCo_DH/oxidase_C"/>
</dbReference>
<evidence type="ECO:0000313" key="13">
    <source>
        <dbReference type="EMBL" id="BBO84176.1"/>
    </source>
</evidence>
<evidence type="ECO:0000256" key="3">
    <source>
        <dbReference type="ARBA" id="ARBA00011881"/>
    </source>
</evidence>
<name>A0A5K7ZVJ9_9BACT</name>
<comment type="similarity">
    <text evidence="2 9">Belongs to the acyl-CoA dehydrogenase family.</text>
</comment>
<keyword evidence="5 9" id="KW-0274">FAD</keyword>
<dbReference type="EMBL" id="AP021876">
    <property type="protein sequence ID" value="BBO84176.1"/>
    <property type="molecule type" value="Genomic_DNA"/>
</dbReference>
<proteinExistence type="inferred from homology"/>
<reference evidence="13 14" key="1">
    <citation type="submission" date="2019-11" db="EMBL/GenBank/DDBJ databases">
        <title>Comparative genomics of hydrocarbon-degrading Desulfosarcina strains.</title>
        <authorList>
            <person name="Watanabe M."/>
            <person name="Kojima H."/>
            <person name="Fukui M."/>
        </authorList>
    </citation>
    <scope>NUCLEOTIDE SEQUENCE [LARGE SCALE GENOMIC DNA]</scope>
    <source>
        <strain evidence="13 14">28bB2T</strain>
    </source>
</reference>
<evidence type="ECO:0000256" key="7">
    <source>
        <dbReference type="ARBA" id="ARBA00066362"/>
    </source>
</evidence>
<dbReference type="AlphaFoldDB" id="A0A5K7ZVJ9"/>
<dbReference type="Pfam" id="PF00441">
    <property type="entry name" value="Acyl-CoA_dh_1"/>
    <property type="match status" value="1"/>
</dbReference>
<evidence type="ECO:0000256" key="6">
    <source>
        <dbReference type="ARBA" id="ARBA00023002"/>
    </source>
</evidence>
<evidence type="ECO:0000313" key="14">
    <source>
        <dbReference type="Proteomes" id="UP000425960"/>
    </source>
</evidence>
<dbReference type="InterPro" id="IPR036250">
    <property type="entry name" value="AcylCo_DH-like_C"/>
</dbReference>
<dbReference type="FunFam" id="1.20.140.10:FF:000004">
    <property type="entry name" value="Acyl-CoA dehydrogenase FadE25"/>
    <property type="match status" value="1"/>
</dbReference>
<accession>A0A5K7ZVJ9</accession>
<evidence type="ECO:0000259" key="12">
    <source>
        <dbReference type="Pfam" id="PF02771"/>
    </source>
</evidence>
<dbReference type="InterPro" id="IPR006089">
    <property type="entry name" value="Acyl-CoA_DH_CS"/>
</dbReference>
<dbReference type="InterPro" id="IPR037069">
    <property type="entry name" value="AcylCoA_DH/ox_N_sf"/>
</dbReference>
<dbReference type="Pfam" id="PF02771">
    <property type="entry name" value="Acyl-CoA_dh_N"/>
    <property type="match status" value="1"/>
</dbReference>
<dbReference type="InterPro" id="IPR009100">
    <property type="entry name" value="AcylCoA_DH/oxidase_NM_dom_sf"/>
</dbReference>
<evidence type="ECO:0000256" key="9">
    <source>
        <dbReference type="RuleBase" id="RU362125"/>
    </source>
</evidence>
<organism evidence="13 14">
    <name type="scientific">Desulfosarcina ovata subsp. sediminis</name>
    <dbReference type="NCBI Taxonomy" id="885957"/>
    <lineage>
        <taxon>Bacteria</taxon>
        <taxon>Pseudomonadati</taxon>
        <taxon>Thermodesulfobacteriota</taxon>
        <taxon>Desulfobacteria</taxon>
        <taxon>Desulfobacterales</taxon>
        <taxon>Desulfosarcinaceae</taxon>
        <taxon>Desulfosarcina</taxon>
    </lineage>
</organism>
<dbReference type="GO" id="GO:0050660">
    <property type="term" value="F:flavin adenine dinucleotide binding"/>
    <property type="evidence" value="ECO:0007669"/>
    <property type="project" value="InterPro"/>
</dbReference>
<feature type="domain" description="Acyl-CoA oxidase/dehydrogenase middle" evidence="11">
    <location>
        <begin position="120"/>
        <end position="213"/>
    </location>
</feature>
<comment type="subunit">
    <text evidence="3">Homotetramer.</text>
</comment>
<evidence type="ECO:0000259" key="10">
    <source>
        <dbReference type="Pfam" id="PF00441"/>
    </source>
</evidence>
<dbReference type="PANTHER" id="PTHR43884">
    <property type="entry name" value="ACYL-COA DEHYDROGENASE"/>
    <property type="match status" value="1"/>
</dbReference>
<dbReference type="GO" id="GO:0003995">
    <property type="term" value="F:acyl-CoA dehydrogenase activity"/>
    <property type="evidence" value="ECO:0007669"/>
    <property type="project" value="InterPro"/>
</dbReference>
<dbReference type="Pfam" id="PF02770">
    <property type="entry name" value="Acyl-CoA_dh_M"/>
    <property type="match status" value="1"/>
</dbReference>
<dbReference type="EC" id="1.3.8.10" evidence="7"/>
<dbReference type="FunFam" id="2.40.110.10:FF:000001">
    <property type="entry name" value="Acyl-CoA dehydrogenase, mitochondrial"/>
    <property type="match status" value="1"/>
</dbReference>
<evidence type="ECO:0000259" key="11">
    <source>
        <dbReference type="Pfam" id="PF02770"/>
    </source>
</evidence>
<protein>
    <recommendedName>
        <fullName evidence="8">Cyclohex-1-ene-1-carbonyl-CoA dehydrogenase</fullName>
        <ecNumber evidence="7">1.3.8.10</ecNumber>
    </recommendedName>
</protein>
<evidence type="ECO:0000256" key="4">
    <source>
        <dbReference type="ARBA" id="ARBA00022630"/>
    </source>
</evidence>
<dbReference type="PROSITE" id="PS00073">
    <property type="entry name" value="ACYL_COA_DH_2"/>
    <property type="match status" value="1"/>
</dbReference>
<evidence type="ECO:0000256" key="8">
    <source>
        <dbReference type="ARBA" id="ARBA00072305"/>
    </source>
</evidence>
<feature type="domain" description="Acyl-CoA dehydrogenase/oxidase N-terminal" evidence="12">
    <location>
        <begin position="6"/>
        <end position="116"/>
    </location>
</feature>
<dbReference type="Gene3D" id="2.40.110.10">
    <property type="entry name" value="Butyryl-CoA Dehydrogenase, subunit A, domain 2"/>
    <property type="match status" value="1"/>
</dbReference>
<comment type="cofactor">
    <cofactor evidence="1 9">
        <name>FAD</name>
        <dbReference type="ChEBI" id="CHEBI:57692"/>
    </cofactor>
</comment>
<gene>
    <name evidence="13" type="ORF">DSCO28_47420</name>
</gene>
<dbReference type="PROSITE" id="PS00072">
    <property type="entry name" value="ACYL_COA_DH_1"/>
    <property type="match status" value="1"/>
</dbReference>
<evidence type="ECO:0000256" key="2">
    <source>
        <dbReference type="ARBA" id="ARBA00009347"/>
    </source>
</evidence>
<keyword evidence="4 9" id="KW-0285">Flavoprotein</keyword>
<dbReference type="InterPro" id="IPR046373">
    <property type="entry name" value="Acyl-CoA_Oxase/DH_mid-dom_sf"/>
</dbReference>
<dbReference type="Gene3D" id="1.10.540.10">
    <property type="entry name" value="Acyl-CoA dehydrogenase/oxidase, N-terminal domain"/>
    <property type="match status" value="1"/>
</dbReference>
<dbReference type="KEGG" id="dov:DSCO28_47420"/>
<dbReference type="RefSeq" id="WP_155324177.1">
    <property type="nucleotide sequence ID" value="NZ_AP021876.1"/>
</dbReference>
<dbReference type="SUPFAM" id="SSF47203">
    <property type="entry name" value="Acyl-CoA dehydrogenase C-terminal domain-like"/>
    <property type="match status" value="1"/>
</dbReference>
<feature type="domain" description="Acyl-CoA dehydrogenase/oxidase C-terminal" evidence="10">
    <location>
        <begin position="226"/>
        <end position="380"/>
    </location>
</feature>
<keyword evidence="6 9" id="KW-0560">Oxidoreductase</keyword>
<dbReference type="SUPFAM" id="SSF56645">
    <property type="entry name" value="Acyl-CoA dehydrogenase NM domain-like"/>
    <property type="match status" value="1"/>
</dbReference>
<dbReference type="Gene3D" id="1.20.140.10">
    <property type="entry name" value="Butyryl-CoA Dehydrogenase, subunit A, domain 3"/>
    <property type="match status" value="1"/>
</dbReference>
<sequence>MFELSREQKMIQDSVRQLTVEKIAPQATEIDEKDEFPEDIVRQMAEIDLLTLSLPDQYGGIDADTTTLSLVITEISKALAPMGSLVLSTQSVLKIIKAFGSDELKDRVFSNLSSGDKLLAFCLTEPDAGSDAHSLATTAVRDGDHYILNGTKRFITLAGVSEYYLVVARTAETKHNDLSTILVHKDTPGLVIGKKDEKMGMRGSVTADLHLENARVHVDNRVGEEGQGWHILTNFSNSMRCWGAASIALGIAEGALAHAVQYAKERHQFGRPIASFQAIRFMLADMQMKTEAAKSLIYRTNYLVDKEGEPVSNATMSLVSMAKCYASDVAVQVATDAVQILGGYGVCKEAPPQRMMRDAKCVQIFDGSNQVQRIIISKNLIGKL</sequence>
<evidence type="ECO:0000256" key="5">
    <source>
        <dbReference type="ARBA" id="ARBA00022827"/>
    </source>
</evidence>